<accession>A0A1L9N9P6</accession>
<organism evidence="2 3">
    <name type="scientific">Aspergillus tubingensis (strain CBS 134.48)</name>
    <dbReference type="NCBI Taxonomy" id="767770"/>
    <lineage>
        <taxon>Eukaryota</taxon>
        <taxon>Fungi</taxon>
        <taxon>Dikarya</taxon>
        <taxon>Ascomycota</taxon>
        <taxon>Pezizomycotina</taxon>
        <taxon>Eurotiomycetes</taxon>
        <taxon>Eurotiomycetidae</taxon>
        <taxon>Eurotiales</taxon>
        <taxon>Aspergillaceae</taxon>
        <taxon>Aspergillus</taxon>
        <taxon>Aspergillus subgen. Circumdati</taxon>
    </lineage>
</organism>
<protein>
    <submittedName>
        <fullName evidence="2">Uncharacterized protein</fullName>
    </submittedName>
</protein>
<dbReference type="VEuPathDB" id="FungiDB:ASPTUDRAFT_53328"/>
<reference evidence="3" key="1">
    <citation type="journal article" date="2017" name="Genome Biol.">
        <title>Comparative genomics reveals high biological diversity and specific adaptations in the industrially and medically important fungal genus Aspergillus.</title>
        <authorList>
            <person name="de Vries R.P."/>
            <person name="Riley R."/>
            <person name="Wiebenga A."/>
            <person name="Aguilar-Osorio G."/>
            <person name="Amillis S."/>
            <person name="Uchima C.A."/>
            <person name="Anderluh G."/>
            <person name="Asadollahi M."/>
            <person name="Askin M."/>
            <person name="Barry K."/>
            <person name="Battaglia E."/>
            <person name="Bayram O."/>
            <person name="Benocci T."/>
            <person name="Braus-Stromeyer S.A."/>
            <person name="Caldana C."/>
            <person name="Canovas D."/>
            <person name="Cerqueira G.C."/>
            <person name="Chen F."/>
            <person name="Chen W."/>
            <person name="Choi C."/>
            <person name="Clum A."/>
            <person name="Dos Santos R.A."/>
            <person name="Damasio A.R."/>
            <person name="Diallinas G."/>
            <person name="Emri T."/>
            <person name="Fekete E."/>
            <person name="Flipphi M."/>
            <person name="Freyberg S."/>
            <person name="Gallo A."/>
            <person name="Gournas C."/>
            <person name="Habgood R."/>
            <person name="Hainaut M."/>
            <person name="Harispe M.L."/>
            <person name="Henrissat B."/>
            <person name="Hilden K.S."/>
            <person name="Hope R."/>
            <person name="Hossain A."/>
            <person name="Karabika E."/>
            <person name="Karaffa L."/>
            <person name="Karanyi Z."/>
            <person name="Krasevec N."/>
            <person name="Kuo A."/>
            <person name="Kusch H."/>
            <person name="LaButti K."/>
            <person name="Lagendijk E.L."/>
            <person name="Lapidus A."/>
            <person name="Levasseur A."/>
            <person name="Lindquist E."/>
            <person name="Lipzen A."/>
            <person name="Logrieco A.F."/>
            <person name="MacCabe A."/>
            <person name="Maekelae M.R."/>
            <person name="Malavazi I."/>
            <person name="Melin P."/>
            <person name="Meyer V."/>
            <person name="Mielnichuk N."/>
            <person name="Miskei M."/>
            <person name="Molnar A.P."/>
            <person name="Mule G."/>
            <person name="Ngan C.Y."/>
            <person name="Orejas M."/>
            <person name="Orosz E."/>
            <person name="Ouedraogo J.P."/>
            <person name="Overkamp K.M."/>
            <person name="Park H.-S."/>
            <person name="Perrone G."/>
            <person name="Piumi F."/>
            <person name="Punt P.J."/>
            <person name="Ram A.F."/>
            <person name="Ramon A."/>
            <person name="Rauscher S."/>
            <person name="Record E."/>
            <person name="Riano-Pachon D.M."/>
            <person name="Robert V."/>
            <person name="Roehrig J."/>
            <person name="Ruller R."/>
            <person name="Salamov A."/>
            <person name="Salih N.S."/>
            <person name="Samson R.A."/>
            <person name="Sandor E."/>
            <person name="Sanguinetti M."/>
            <person name="Schuetze T."/>
            <person name="Sepcic K."/>
            <person name="Shelest E."/>
            <person name="Sherlock G."/>
            <person name="Sophianopoulou V."/>
            <person name="Squina F.M."/>
            <person name="Sun H."/>
            <person name="Susca A."/>
            <person name="Todd R.B."/>
            <person name="Tsang A."/>
            <person name="Unkles S.E."/>
            <person name="van de Wiele N."/>
            <person name="van Rossen-Uffink D."/>
            <person name="Oliveira J.V."/>
            <person name="Vesth T.C."/>
            <person name="Visser J."/>
            <person name="Yu J.-H."/>
            <person name="Zhou M."/>
            <person name="Andersen M.R."/>
            <person name="Archer D.B."/>
            <person name="Baker S.E."/>
            <person name="Benoit I."/>
            <person name="Brakhage A.A."/>
            <person name="Braus G.H."/>
            <person name="Fischer R."/>
            <person name="Frisvad J.C."/>
            <person name="Goldman G.H."/>
            <person name="Houbraken J."/>
            <person name="Oakley B."/>
            <person name="Pocsi I."/>
            <person name="Scazzocchio C."/>
            <person name="Seiboth B."/>
            <person name="vanKuyk P.A."/>
            <person name="Wortman J."/>
            <person name="Dyer P.S."/>
            <person name="Grigoriev I.V."/>
        </authorList>
    </citation>
    <scope>NUCLEOTIDE SEQUENCE [LARGE SCALE GENOMIC DNA]</scope>
    <source>
        <strain evidence="3">CBS 134.48</strain>
    </source>
</reference>
<keyword evidence="3" id="KW-1185">Reference proteome</keyword>
<name>A0A1L9N9P6_ASPTC</name>
<gene>
    <name evidence="2" type="ORF">ASPTUDRAFT_53328</name>
</gene>
<proteinExistence type="predicted"/>
<evidence type="ECO:0000313" key="3">
    <source>
        <dbReference type="Proteomes" id="UP000184304"/>
    </source>
</evidence>
<dbReference type="Proteomes" id="UP000184304">
    <property type="component" value="Unassembled WGS sequence"/>
</dbReference>
<feature type="region of interest" description="Disordered" evidence="1">
    <location>
        <begin position="198"/>
        <end position="219"/>
    </location>
</feature>
<dbReference type="EMBL" id="KV878187">
    <property type="protein sequence ID" value="OJI86027.1"/>
    <property type="molecule type" value="Genomic_DNA"/>
</dbReference>
<evidence type="ECO:0000256" key="1">
    <source>
        <dbReference type="SAM" id="MobiDB-lite"/>
    </source>
</evidence>
<sequence>MTVMVQFVRRDSVEMTTKAMHVRAVDNRPRGHCLKGLDWTEINVLPAAHGITTKLASRVMGKAIGQSFDWNLGAQPMPMGFAIPATGERRPVPWLTALVRFGLRLHSSIQDSISHSSCASISNLSLDRIVGPFLIPSDRETRSLYARRDVDPPTSAMSAPRNNGVNEGCGLIKTHSVCNLLFALIRRVPADPSQARTVVLPMGGNEPPSEWPRRQEHSS</sequence>
<dbReference type="AlphaFoldDB" id="A0A1L9N9P6"/>
<evidence type="ECO:0000313" key="2">
    <source>
        <dbReference type="EMBL" id="OJI86027.1"/>
    </source>
</evidence>